<keyword evidence="16" id="KW-1185">Reference proteome</keyword>
<keyword evidence="11" id="KW-0496">Mitochondrion</keyword>
<dbReference type="Proteomes" id="UP000274922">
    <property type="component" value="Unassembled WGS sequence"/>
</dbReference>
<comment type="subcellular location">
    <subcellularLocation>
        <location evidence="3">Mitochondrion intermembrane space</location>
    </subcellularLocation>
    <subcellularLocation>
        <location evidence="2">Mitochondrion matrix</location>
    </subcellularLocation>
</comment>
<dbReference type="EMBL" id="ML014275">
    <property type="protein sequence ID" value="RKO99566.1"/>
    <property type="molecule type" value="Genomic_DNA"/>
</dbReference>
<comment type="similarity">
    <text evidence="4">Belongs to the peroxidase family. Cytochrome c peroxidase subfamily.</text>
</comment>
<feature type="non-terminal residue" evidence="15">
    <location>
        <position position="1"/>
    </location>
</feature>
<dbReference type="InterPro" id="IPR019794">
    <property type="entry name" value="Peroxidases_AS"/>
</dbReference>
<evidence type="ECO:0000256" key="12">
    <source>
        <dbReference type="ARBA" id="ARBA00049265"/>
    </source>
</evidence>
<dbReference type="GO" id="GO:0005758">
    <property type="term" value="C:mitochondrial intermembrane space"/>
    <property type="evidence" value="ECO:0007669"/>
    <property type="project" value="UniProtKB-SubCell"/>
</dbReference>
<dbReference type="SUPFAM" id="SSF48113">
    <property type="entry name" value="Heme-dependent peroxidases"/>
    <property type="match status" value="1"/>
</dbReference>
<comment type="function">
    <text evidence="1">Destroys radicals which are normally produced within the cells and which are toxic to biological systems.</text>
</comment>
<evidence type="ECO:0000256" key="8">
    <source>
        <dbReference type="ARBA" id="ARBA00022946"/>
    </source>
</evidence>
<keyword evidence="7" id="KW-0479">Metal-binding</keyword>
<evidence type="ECO:0000256" key="4">
    <source>
        <dbReference type="ARBA" id="ARBA00005997"/>
    </source>
</evidence>
<dbReference type="InterPro" id="IPR019793">
    <property type="entry name" value="Peroxidases_heam-ligand_BS"/>
</dbReference>
<dbReference type="OrthoDB" id="2859658at2759"/>
<protein>
    <recommendedName>
        <fullName evidence="13">Peroxidase</fullName>
        <ecNumber evidence="13">1.11.1.-</ecNumber>
    </recommendedName>
</protein>
<evidence type="ECO:0000256" key="7">
    <source>
        <dbReference type="ARBA" id="ARBA00022723"/>
    </source>
</evidence>
<evidence type="ECO:0000256" key="2">
    <source>
        <dbReference type="ARBA" id="ARBA00004305"/>
    </source>
</evidence>
<proteinExistence type="inferred from homology"/>
<dbReference type="GO" id="GO:0005759">
    <property type="term" value="C:mitochondrial matrix"/>
    <property type="evidence" value="ECO:0007669"/>
    <property type="project" value="UniProtKB-SubCell"/>
</dbReference>
<dbReference type="PANTHER" id="PTHR31356:SF58">
    <property type="entry name" value="CYTOCHROME C PEROXIDASE, MITOCHONDRIAL"/>
    <property type="match status" value="1"/>
</dbReference>
<evidence type="ECO:0000256" key="10">
    <source>
        <dbReference type="ARBA" id="ARBA00023004"/>
    </source>
</evidence>
<dbReference type="InterPro" id="IPR044831">
    <property type="entry name" value="Ccp1-like"/>
</dbReference>
<evidence type="ECO:0000256" key="6">
    <source>
        <dbReference type="ARBA" id="ARBA00022617"/>
    </source>
</evidence>
<dbReference type="GO" id="GO:0046872">
    <property type="term" value="F:metal ion binding"/>
    <property type="evidence" value="ECO:0007669"/>
    <property type="project" value="UniProtKB-UniRule"/>
</dbReference>
<feature type="non-terminal residue" evidence="15">
    <location>
        <position position="261"/>
    </location>
</feature>
<dbReference type="PROSITE" id="PS00435">
    <property type="entry name" value="PEROXIDASE_1"/>
    <property type="match status" value="1"/>
</dbReference>
<dbReference type="PRINTS" id="PR00458">
    <property type="entry name" value="PEROXIDASE"/>
</dbReference>
<reference evidence="16" key="1">
    <citation type="journal article" date="2018" name="Nat. Microbiol.">
        <title>Leveraging single-cell genomics to expand the fungal tree of life.</title>
        <authorList>
            <person name="Ahrendt S.R."/>
            <person name="Quandt C.A."/>
            <person name="Ciobanu D."/>
            <person name="Clum A."/>
            <person name="Salamov A."/>
            <person name="Andreopoulos B."/>
            <person name="Cheng J.F."/>
            <person name="Woyke T."/>
            <person name="Pelin A."/>
            <person name="Henrissat B."/>
            <person name="Reynolds N.K."/>
            <person name="Benny G.L."/>
            <person name="Smith M.E."/>
            <person name="James T.Y."/>
            <person name="Grigoriev I.V."/>
        </authorList>
    </citation>
    <scope>NUCLEOTIDE SEQUENCE [LARGE SCALE GENOMIC DNA]</scope>
    <source>
        <strain evidence="16">ATCC 52028</strain>
    </source>
</reference>
<evidence type="ECO:0000313" key="16">
    <source>
        <dbReference type="Proteomes" id="UP000274922"/>
    </source>
</evidence>
<evidence type="ECO:0000259" key="14">
    <source>
        <dbReference type="PROSITE" id="PS50873"/>
    </source>
</evidence>
<dbReference type="AlphaFoldDB" id="A0A4P9X3G3"/>
<evidence type="ECO:0000256" key="5">
    <source>
        <dbReference type="ARBA" id="ARBA00022559"/>
    </source>
</evidence>
<dbReference type="GO" id="GO:0000302">
    <property type="term" value="P:response to reactive oxygen species"/>
    <property type="evidence" value="ECO:0007669"/>
    <property type="project" value="TreeGrafter"/>
</dbReference>
<dbReference type="GO" id="GO:0004130">
    <property type="term" value="F:cytochrome-c peroxidase activity"/>
    <property type="evidence" value="ECO:0007669"/>
    <property type="project" value="UniProtKB-EC"/>
</dbReference>
<evidence type="ECO:0000256" key="3">
    <source>
        <dbReference type="ARBA" id="ARBA00004569"/>
    </source>
</evidence>
<dbReference type="GO" id="GO:0020037">
    <property type="term" value="F:heme binding"/>
    <property type="evidence" value="ECO:0007669"/>
    <property type="project" value="UniProtKB-UniRule"/>
</dbReference>
<gene>
    <name evidence="15" type="ORF">CXG81DRAFT_7425</name>
</gene>
<dbReference type="InterPro" id="IPR010255">
    <property type="entry name" value="Haem_peroxidase_sf"/>
</dbReference>
<keyword evidence="8" id="KW-0809">Transit peptide</keyword>
<evidence type="ECO:0000256" key="9">
    <source>
        <dbReference type="ARBA" id="ARBA00023002"/>
    </source>
</evidence>
<evidence type="ECO:0000256" key="1">
    <source>
        <dbReference type="ARBA" id="ARBA00003917"/>
    </source>
</evidence>
<keyword evidence="10" id="KW-0408">Iron</keyword>
<organism evidence="15 16">
    <name type="scientific">Caulochytrium protostelioides</name>
    <dbReference type="NCBI Taxonomy" id="1555241"/>
    <lineage>
        <taxon>Eukaryota</taxon>
        <taxon>Fungi</taxon>
        <taxon>Fungi incertae sedis</taxon>
        <taxon>Chytridiomycota</taxon>
        <taxon>Chytridiomycota incertae sedis</taxon>
        <taxon>Chytridiomycetes</taxon>
        <taxon>Caulochytriales</taxon>
        <taxon>Caulochytriaceae</taxon>
        <taxon>Caulochytrium</taxon>
    </lineage>
</organism>
<dbReference type="Gene3D" id="1.10.420.10">
    <property type="entry name" value="Peroxidase, domain 2"/>
    <property type="match status" value="1"/>
</dbReference>
<keyword evidence="6" id="KW-0349">Heme</keyword>
<dbReference type="PROSITE" id="PS50873">
    <property type="entry name" value="PEROXIDASE_4"/>
    <property type="match status" value="1"/>
</dbReference>
<dbReference type="InterPro" id="IPR002016">
    <property type="entry name" value="Haem_peroxidase"/>
</dbReference>
<dbReference type="GO" id="GO:0042744">
    <property type="term" value="P:hydrogen peroxide catabolic process"/>
    <property type="evidence" value="ECO:0007669"/>
    <property type="project" value="TreeGrafter"/>
</dbReference>
<sequence>DYKKVYKAIADVLEIDPEYDGFGHFGPILVRLGWHASGSYAPSDHCRGGSNGATMRFAPEAKYGANKGLHIARDFLDRHVKPQFPGLSYADLWTLAAVVAIQEMGGPTIPWRPGRIDQSGPSDCPPNGRLPDGAKGAPHLRDIFYRMGFNDQEIVALTGAHALGRCHRERSGFEGPWTTSPTVFTNAFYTTLLDNTWVPKQWDGAFQYVDKATGELMMLPSDYALLEDPKMRVWVERYARDESLYFDHFAQAFGRLLELGV</sequence>
<dbReference type="STRING" id="1555241.A0A4P9X3G3"/>
<keyword evidence="5 13" id="KW-0575">Peroxidase</keyword>
<dbReference type="Gene3D" id="1.10.520.10">
    <property type="match status" value="1"/>
</dbReference>
<dbReference type="PANTHER" id="PTHR31356">
    <property type="entry name" value="THYLAKOID LUMENAL 29 KDA PROTEIN, CHLOROPLASTIC-RELATED"/>
    <property type="match status" value="1"/>
</dbReference>
<dbReference type="EC" id="1.11.1.-" evidence="13"/>
<dbReference type="Pfam" id="PF00141">
    <property type="entry name" value="peroxidase"/>
    <property type="match status" value="1"/>
</dbReference>
<evidence type="ECO:0000313" key="15">
    <source>
        <dbReference type="EMBL" id="RKO99566.1"/>
    </source>
</evidence>
<feature type="domain" description="Plant heme peroxidase family profile" evidence="14">
    <location>
        <begin position="87"/>
        <end position="261"/>
    </location>
</feature>
<keyword evidence="9 13" id="KW-0560">Oxidoreductase</keyword>
<accession>A0A4P9X3G3</accession>
<evidence type="ECO:0000256" key="13">
    <source>
        <dbReference type="RuleBase" id="RU363051"/>
    </source>
</evidence>
<dbReference type="PRINTS" id="PR00459">
    <property type="entry name" value="ASPEROXIDASE"/>
</dbReference>
<dbReference type="CDD" id="cd00691">
    <property type="entry name" value="ascorbate_peroxidase"/>
    <property type="match status" value="1"/>
</dbReference>
<name>A0A4P9X3G3_9FUNG</name>
<dbReference type="InterPro" id="IPR002207">
    <property type="entry name" value="Peroxidase_I"/>
</dbReference>
<dbReference type="FunFam" id="1.10.420.10:FF:000009">
    <property type="entry name" value="Ascorbate peroxidase"/>
    <property type="match status" value="1"/>
</dbReference>
<evidence type="ECO:0000256" key="11">
    <source>
        <dbReference type="ARBA" id="ARBA00023128"/>
    </source>
</evidence>
<comment type="catalytic activity">
    <reaction evidence="12">
        <text>2 Fe(II)-[cytochrome c] + H2O2 + 2 H(+) = 2 Fe(III)-[cytochrome c] + 2 H2O</text>
        <dbReference type="Rhea" id="RHEA:16581"/>
        <dbReference type="Rhea" id="RHEA-COMP:10350"/>
        <dbReference type="Rhea" id="RHEA-COMP:14399"/>
        <dbReference type="ChEBI" id="CHEBI:15377"/>
        <dbReference type="ChEBI" id="CHEBI:15378"/>
        <dbReference type="ChEBI" id="CHEBI:16240"/>
        <dbReference type="ChEBI" id="CHEBI:29033"/>
        <dbReference type="ChEBI" id="CHEBI:29034"/>
        <dbReference type="EC" id="1.11.1.5"/>
    </reaction>
</comment>
<dbReference type="PROSITE" id="PS00436">
    <property type="entry name" value="PEROXIDASE_2"/>
    <property type="match status" value="1"/>
</dbReference>
<dbReference type="GO" id="GO:0034599">
    <property type="term" value="P:cellular response to oxidative stress"/>
    <property type="evidence" value="ECO:0007669"/>
    <property type="project" value="InterPro"/>
</dbReference>